<dbReference type="Gene3D" id="3.20.20.410">
    <property type="entry name" value="Protein of unknown function UPF0759"/>
    <property type="match status" value="1"/>
</dbReference>
<evidence type="ECO:0000313" key="1">
    <source>
        <dbReference type="EMBL" id="TLS49795.1"/>
    </source>
</evidence>
<protein>
    <submittedName>
        <fullName evidence="1">DUF72 domain-containing protein</fullName>
    </submittedName>
</protein>
<dbReference type="Proteomes" id="UP000309676">
    <property type="component" value="Unassembled WGS sequence"/>
</dbReference>
<dbReference type="AlphaFoldDB" id="A0A5R9GEH8"/>
<dbReference type="SUPFAM" id="SSF117396">
    <property type="entry name" value="TM1631-like"/>
    <property type="match status" value="1"/>
</dbReference>
<dbReference type="InterPro" id="IPR002763">
    <property type="entry name" value="DUF72"/>
</dbReference>
<dbReference type="OrthoDB" id="9780310at2"/>
<comment type="caution">
    <text evidence="1">The sequence shown here is derived from an EMBL/GenBank/DDBJ whole genome shotgun (WGS) entry which is preliminary data.</text>
</comment>
<evidence type="ECO:0000313" key="2">
    <source>
        <dbReference type="Proteomes" id="UP000309676"/>
    </source>
</evidence>
<accession>A0A5R9GEH8</accession>
<reference evidence="1 2" key="1">
    <citation type="submission" date="2019-05" db="EMBL/GenBank/DDBJ databases">
        <authorList>
            <person name="Narsing Rao M.P."/>
            <person name="Li W.J."/>
        </authorList>
    </citation>
    <scope>NUCLEOTIDE SEQUENCE [LARGE SCALE GENOMIC DNA]</scope>
    <source>
        <strain evidence="1 2">SYSU_K30003</strain>
    </source>
</reference>
<name>A0A5R9GEH8_9BACL</name>
<dbReference type="Pfam" id="PF01904">
    <property type="entry name" value="DUF72"/>
    <property type="match status" value="1"/>
</dbReference>
<keyword evidence="2" id="KW-1185">Reference proteome</keyword>
<dbReference type="InterPro" id="IPR036520">
    <property type="entry name" value="UPF0759_sf"/>
</dbReference>
<dbReference type="PANTHER" id="PTHR30348">
    <property type="entry name" value="UNCHARACTERIZED PROTEIN YECE"/>
    <property type="match status" value="1"/>
</dbReference>
<sequence>MYARQFALVEVDNSFYAIPTPESVQRWVDDTPDDFGFVVKAFQGMTGHDRDAGRRAIGKLLTGEAVPSGDALGELTEEQEATMFAAFRSAFEPMERAGKLRAFLFQYPPWFDCTRDNVATLRRAKALMGDAPVALEFRHQSWFAPEYRAKTLAFMEREGWMHSVCDEPQAGLGSVPTVPEPTHPDRTIVRFHGRNIGGWHSSGSPDWRAVRYLYDYNDEELREWVGLLEAMLKRTSAIDVVFNNNSGGHGAGNAKRLMAMLGQSRGEPPPEQISLF</sequence>
<proteinExistence type="predicted"/>
<dbReference type="PANTHER" id="PTHR30348:SF13">
    <property type="entry name" value="UPF0759 PROTEIN YUNF"/>
    <property type="match status" value="1"/>
</dbReference>
<gene>
    <name evidence="1" type="ORF">FE782_23820</name>
</gene>
<organism evidence="1 2">
    <name type="scientific">Paenibacillus antri</name>
    <dbReference type="NCBI Taxonomy" id="2582848"/>
    <lineage>
        <taxon>Bacteria</taxon>
        <taxon>Bacillati</taxon>
        <taxon>Bacillota</taxon>
        <taxon>Bacilli</taxon>
        <taxon>Bacillales</taxon>
        <taxon>Paenibacillaceae</taxon>
        <taxon>Paenibacillus</taxon>
    </lineage>
</organism>
<dbReference type="EMBL" id="VCIW01000019">
    <property type="protein sequence ID" value="TLS49795.1"/>
    <property type="molecule type" value="Genomic_DNA"/>
</dbReference>